<evidence type="ECO:0000256" key="8">
    <source>
        <dbReference type="RuleBase" id="RU000688"/>
    </source>
</evidence>
<dbReference type="RefSeq" id="YP_008492955.1">
    <property type="nucleotide sequence ID" value="NC_022233.1"/>
</dbReference>
<evidence type="ECO:0000256" key="1">
    <source>
        <dbReference type="ARBA" id="ARBA00004141"/>
    </source>
</evidence>
<evidence type="ECO:0000256" key="9">
    <source>
        <dbReference type="SAM" id="Phobius"/>
    </source>
</evidence>
<keyword evidence="7 8" id="KW-0807">Transducer</keyword>
<accession>U3GPZ8</accession>
<dbReference type="KEGG" id="vg:16747405"/>
<evidence type="ECO:0000256" key="5">
    <source>
        <dbReference type="ARBA" id="ARBA00023136"/>
    </source>
</evidence>
<dbReference type="InterPro" id="IPR000276">
    <property type="entry name" value="GPCR_Rhodpsn"/>
</dbReference>
<evidence type="ECO:0000259" key="10">
    <source>
        <dbReference type="PROSITE" id="PS50262"/>
    </source>
</evidence>
<protein>
    <submittedName>
        <fullName evidence="11">G protein-coupled receptor-like protein</fullName>
    </submittedName>
</protein>
<feature type="transmembrane region" description="Helical" evidence="9">
    <location>
        <begin position="67"/>
        <end position="86"/>
    </location>
</feature>
<keyword evidence="6 8" id="KW-0675">Receptor</keyword>
<dbReference type="PANTHER" id="PTHR10489:SF932">
    <property type="entry name" value="G-PROTEIN COUPLED RECEPTORS FAMILY 1 PROFILE DOMAIN-CONTAINING PROTEIN"/>
    <property type="match status" value="1"/>
</dbReference>
<dbReference type="GO" id="GO:0016020">
    <property type="term" value="C:membrane"/>
    <property type="evidence" value="ECO:0007669"/>
    <property type="project" value="UniProtKB-SubCell"/>
</dbReference>
<evidence type="ECO:0000313" key="11">
    <source>
        <dbReference type="EMBL" id="AGT99210.1"/>
    </source>
</evidence>
<feature type="transmembrane region" description="Helical" evidence="9">
    <location>
        <begin position="153"/>
        <end position="174"/>
    </location>
</feature>
<feature type="domain" description="G-protein coupled receptors family 1 profile" evidence="10">
    <location>
        <begin position="1"/>
        <end position="216"/>
    </location>
</feature>
<comment type="similarity">
    <text evidence="8">Belongs to the G-protein coupled receptor 1 family.</text>
</comment>
<evidence type="ECO:0000256" key="3">
    <source>
        <dbReference type="ARBA" id="ARBA00022989"/>
    </source>
</evidence>
<evidence type="ECO:0000256" key="4">
    <source>
        <dbReference type="ARBA" id="ARBA00023040"/>
    </source>
</evidence>
<dbReference type="PANTHER" id="PTHR10489">
    <property type="entry name" value="CELL ADHESION MOLECULE"/>
    <property type="match status" value="1"/>
</dbReference>
<sequence length="263" mass="30434">MQITILLITINRHKITSLSKYTCTVLSITYFAACTSSFTIIGLISLNRYRAITVINVKKDNPNRTHIIAVLLVYVLSYMCASPAPIYTVSNDNTCAFEFSNEIVKSILICLKVIICMLWGVFPLAIMTFFYIRFLRVLRNKTADVKIKKTLTFVSVLIATFLVIQTPYLAALLYEMYFLTSIKNRFDCSWEMERKALNTSIRFLPHVHLITNPLAYAFSGMAFRTKFMEFVRCRLCDKKNFLRSRSETVSKRTEVNMFVIHRT</sequence>
<evidence type="ECO:0000313" key="12">
    <source>
        <dbReference type="Proteomes" id="UP000243849"/>
    </source>
</evidence>
<dbReference type="PRINTS" id="PR00237">
    <property type="entry name" value="GPCRRHODOPSN"/>
</dbReference>
<keyword evidence="3 9" id="KW-1133">Transmembrane helix</keyword>
<keyword evidence="12" id="KW-1185">Reference proteome</keyword>
<keyword evidence="2 8" id="KW-0812">Transmembrane</keyword>
<dbReference type="GeneID" id="16747405"/>
<evidence type="ECO:0000256" key="2">
    <source>
        <dbReference type="ARBA" id="ARBA00022692"/>
    </source>
</evidence>
<keyword evidence="5 9" id="KW-0472">Membrane</keyword>
<evidence type="ECO:0000256" key="6">
    <source>
        <dbReference type="ARBA" id="ARBA00023170"/>
    </source>
</evidence>
<dbReference type="GO" id="GO:0004930">
    <property type="term" value="F:G protein-coupled receptor activity"/>
    <property type="evidence" value="ECO:0007669"/>
    <property type="project" value="UniProtKB-KW"/>
</dbReference>
<evidence type="ECO:0000256" key="7">
    <source>
        <dbReference type="ARBA" id="ARBA00023224"/>
    </source>
</evidence>
<dbReference type="Gene3D" id="1.20.1070.10">
    <property type="entry name" value="Rhodopsin 7-helix transmembrane proteins"/>
    <property type="match status" value="1"/>
</dbReference>
<dbReference type="InterPro" id="IPR017452">
    <property type="entry name" value="GPCR_Rhodpsn_7TM"/>
</dbReference>
<comment type="subcellular location">
    <subcellularLocation>
        <location evidence="1">Membrane</location>
        <topology evidence="1">Multi-pass membrane protein</topology>
    </subcellularLocation>
</comment>
<feature type="transmembrane region" description="Helical" evidence="9">
    <location>
        <begin position="28"/>
        <end position="46"/>
    </location>
</feature>
<dbReference type="Proteomes" id="UP000243849">
    <property type="component" value="Segment"/>
</dbReference>
<dbReference type="EMBL" id="KF017583">
    <property type="protein sequence ID" value="AGT99210.1"/>
    <property type="molecule type" value="Genomic_DNA"/>
</dbReference>
<dbReference type="PROSITE" id="PS50262">
    <property type="entry name" value="G_PROTEIN_RECEP_F1_2"/>
    <property type="match status" value="1"/>
</dbReference>
<reference evidence="11 12" key="1">
    <citation type="submission" date="2013-05" db="EMBL/GenBank/DDBJ databases">
        <title>Genome organization and molecular characterization of porcine cytomegalovirus.</title>
        <authorList>
            <person name="Gu W."/>
            <person name="Zhou L."/>
            <person name="Ge X."/>
            <person name="Guo X."/>
            <person name="Yang H."/>
        </authorList>
    </citation>
    <scope>NUCLEOTIDE SEQUENCE [LARGE SCALE GENOMIC DNA]</scope>
    <source>
        <strain evidence="11 12">BJ09</strain>
    </source>
</reference>
<gene>
    <name evidence="11" type="primary">U12</name>
</gene>
<name>U3GPZ8_9BETA</name>
<dbReference type="SUPFAM" id="SSF81321">
    <property type="entry name" value="Family A G protein-coupled receptor-like"/>
    <property type="match status" value="1"/>
</dbReference>
<dbReference type="OrthoDB" id="15216at10239"/>
<dbReference type="InterPro" id="IPR050119">
    <property type="entry name" value="CCR1-9-like"/>
</dbReference>
<dbReference type="PROSITE" id="PS00237">
    <property type="entry name" value="G_PROTEIN_RECEP_F1_1"/>
    <property type="match status" value="1"/>
</dbReference>
<dbReference type="Pfam" id="PF00001">
    <property type="entry name" value="7tm_1"/>
    <property type="match status" value="1"/>
</dbReference>
<feature type="transmembrane region" description="Helical" evidence="9">
    <location>
        <begin position="106"/>
        <end position="132"/>
    </location>
</feature>
<keyword evidence="4 8" id="KW-0297">G-protein coupled receptor</keyword>
<proteinExistence type="inferred from homology"/>
<organism evidence="11 12">
    <name type="scientific">Suid betaherpesvirus 2</name>
    <dbReference type="NCBI Taxonomy" id="1608255"/>
    <lineage>
        <taxon>Viruses</taxon>
        <taxon>Duplodnaviria</taxon>
        <taxon>Heunggongvirae</taxon>
        <taxon>Peploviricota</taxon>
        <taxon>Herviviricetes</taxon>
        <taxon>Herpesvirales</taxon>
        <taxon>Orthoherpesviridae</taxon>
        <taxon>Betaherpesvirinae</taxon>
        <taxon>Roseolovirus</taxon>
        <taxon>Roseolovirus suidbeta2</taxon>
    </lineage>
</organism>